<dbReference type="AlphaFoldDB" id="K8EK29"/>
<proteinExistence type="predicted"/>
<evidence type="ECO:0000256" key="3">
    <source>
        <dbReference type="ARBA" id="ARBA00022481"/>
    </source>
</evidence>
<evidence type="ECO:0000256" key="2">
    <source>
        <dbReference type="ARBA" id="ARBA00022475"/>
    </source>
</evidence>
<dbReference type="RefSeq" id="WP_008412567.1">
    <property type="nucleotide sequence ID" value="NZ_CAOS01000013.1"/>
</dbReference>
<evidence type="ECO:0000256" key="5">
    <source>
        <dbReference type="ARBA" id="ARBA00022692"/>
    </source>
</evidence>
<dbReference type="InterPro" id="IPR051621">
    <property type="entry name" value="T2SS_protein_J"/>
</dbReference>
<keyword evidence="4" id="KW-0997">Cell inner membrane</keyword>
<dbReference type="SUPFAM" id="SSF54523">
    <property type="entry name" value="Pili subunits"/>
    <property type="match status" value="1"/>
</dbReference>
<dbReference type="InterPro" id="IPR045584">
    <property type="entry name" value="Pilin-like"/>
</dbReference>
<comment type="subcellular location">
    <subcellularLocation>
        <location evidence="1">Cell inner membrane</location>
        <topology evidence="1">Single-pass membrane protein</topology>
    </subcellularLocation>
</comment>
<evidence type="ECO:0008006" key="10">
    <source>
        <dbReference type="Google" id="ProtNLM"/>
    </source>
</evidence>
<keyword evidence="2" id="KW-1003">Cell membrane</keyword>
<evidence type="ECO:0000313" key="8">
    <source>
        <dbReference type="EMBL" id="CCO08891.1"/>
    </source>
</evidence>
<evidence type="ECO:0000256" key="1">
    <source>
        <dbReference type="ARBA" id="ARBA00004377"/>
    </source>
</evidence>
<protein>
    <recommendedName>
        <fullName evidence="10">Prepilin-type N-terminal cleavage/methylation domain-containing protein</fullName>
    </recommendedName>
</protein>
<reference evidence="8 9" key="1">
    <citation type="journal article" date="2013" name="Genome Announc.">
        <title>Genome Sequence of the Sulfate-Reducing Bacterium Desulfotomaculum hydrothermale Lam5(T).</title>
        <authorList>
            <person name="Amin O."/>
            <person name="Fardeau M.L."/>
            <person name="Valette O."/>
            <person name="Hirschler-Rea A."/>
            <person name="Barbe V."/>
            <person name="Medigue C."/>
            <person name="Vacherie B."/>
            <person name="Ollivier B."/>
            <person name="Bertin P.N."/>
            <person name="Dolla A."/>
        </authorList>
    </citation>
    <scope>NUCLEOTIDE SEQUENCE [LARGE SCALE GENOMIC DNA]</scope>
    <source>
        <strain evidence="9">Lam5 / DSM 18033</strain>
    </source>
</reference>
<keyword evidence="9" id="KW-1185">Reference proteome</keyword>
<keyword evidence="3" id="KW-0488">Methylation</keyword>
<comment type="caution">
    <text evidence="8">The sequence shown here is derived from an EMBL/GenBank/DDBJ whole genome shotgun (WGS) entry which is preliminary data.</text>
</comment>
<evidence type="ECO:0000313" key="9">
    <source>
        <dbReference type="Proteomes" id="UP000009315"/>
    </source>
</evidence>
<dbReference type="PANTHER" id="PTHR39583:SF2">
    <property type="entry name" value="TYPE II SECRETION SYSTEM PROTEIN J"/>
    <property type="match status" value="1"/>
</dbReference>
<dbReference type="PROSITE" id="PS00409">
    <property type="entry name" value="PROKAR_NTER_METHYL"/>
    <property type="match status" value="1"/>
</dbReference>
<keyword evidence="6" id="KW-1133">Transmembrane helix</keyword>
<dbReference type="OrthoDB" id="1954973at2"/>
<evidence type="ECO:0000256" key="4">
    <source>
        <dbReference type="ARBA" id="ARBA00022519"/>
    </source>
</evidence>
<keyword evidence="7" id="KW-0472">Membrane</keyword>
<dbReference type="PANTHER" id="PTHR39583">
    <property type="entry name" value="TYPE II SECRETION SYSTEM PROTEIN J-RELATED"/>
    <property type="match status" value="1"/>
</dbReference>
<gene>
    <name evidence="8" type="ORF">DESHY_60063</name>
</gene>
<dbReference type="Pfam" id="PF07963">
    <property type="entry name" value="N_methyl"/>
    <property type="match status" value="1"/>
</dbReference>
<name>K8EK29_9FIRM</name>
<dbReference type="STRING" id="1121428.DESHY_60063"/>
<evidence type="ECO:0000256" key="7">
    <source>
        <dbReference type="ARBA" id="ARBA00023136"/>
    </source>
</evidence>
<dbReference type="NCBIfam" id="TIGR02532">
    <property type="entry name" value="IV_pilin_GFxxxE"/>
    <property type="match status" value="1"/>
</dbReference>
<dbReference type="GO" id="GO:0005886">
    <property type="term" value="C:plasma membrane"/>
    <property type="evidence" value="ECO:0007669"/>
    <property type="project" value="UniProtKB-SubCell"/>
</dbReference>
<sequence>MPYSKFMGCCLKKLMNNRGFSLVELIIGLALLSLVLAAAYQFYFFSQRSWQRAEAEAGTLQAARLAVMQLAREIRSARKATANLAAVYIAEGVTPAGSQLDIYTDVNNDGKPERVCYRLQNGALQRGVALRQSRQPDAFPYTYGSPATWQTVVAGVANTADQPVFSLKEDYPNVVQINLIINAEGLSKPVTVKSNLVIRSRAAAD</sequence>
<keyword evidence="5" id="KW-0812">Transmembrane</keyword>
<dbReference type="InterPro" id="IPR012902">
    <property type="entry name" value="N_methyl_site"/>
</dbReference>
<dbReference type="EMBL" id="CAOS01000013">
    <property type="protein sequence ID" value="CCO08891.1"/>
    <property type="molecule type" value="Genomic_DNA"/>
</dbReference>
<dbReference type="eggNOG" id="ENOG502ZW7I">
    <property type="taxonomic scope" value="Bacteria"/>
</dbReference>
<organism evidence="8 9">
    <name type="scientific">Desulforamulus hydrothermalis Lam5 = DSM 18033</name>
    <dbReference type="NCBI Taxonomy" id="1121428"/>
    <lineage>
        <taxon>Bacteria</taxon>
        <taxon>Bacillati</taxon>
        <taxon>Bacillota</taxon>
        <taxon>Clostridia</taxon>
        <taxon>Eubacteriales</taxon>
        <taxon>Peptococcaceae</taxon>
        <taxon>Desulforamulus</taxon>
    </lineage>
</organism>
<evidence type="ECO:0000256" key="6">
    <source>
        <dbReference type="ARBA" id="ARBA00022989"/>
    </source>
</evidence>
<accession>K8EK29</accession>
<dbReference type="Proteomes" id="UP000009315">
    <property type="component" value="Unassembled WGS sequence"/>
</dbReference>